<dbReference type="KEGG" id="eps:L0Y14_05600"/>
<dbReference type="RefSeq" id="WP_138921765.1">
    <property type="nucleotide sequence ID" value="NZ_CP090569.1"/>
</dbReference>
<dbReference type="Proteomes" id="UP001056649">
    <property type="component" value="Chromosome"/>
</dbReference>
<accession>A0A9J7A136</accession>
<dbReference type="EMBL" id="CP090569">
    <property type="protein sequence ID" value="USF88706.1"/>
    <property type="molecule type" value="Genomic_DNA"/>
</dbReference>
<evidence type="ECO:0000313" key="2">
    <source>
        <dbReference type="Proteomes" id="UP001056649"/>
    </source>
</evidence>
<protein>
    <submittedName>
        <fullName evidence="1">Uncharacterized protein</fullName>
    </submittedName>
</protein>
<reference evidence="1" key="1">
    <citation type="journal article" date="2022" name="Mol. Ecol. Resour.">
        <title>The complete and closed genome of the facultative generalist Candidatus Endoriftia persephone from deep-sea hydrothermal vents.</title>
        <authorList>
            <person name="de Oliveira A.L."/>
            <person name="Srivastava A."/>
            <person name="Espada-Hinojosa S."/>
            <person name="Bright M."/>
        </authorList>
    </citation>
    <scope>NUCLEOTIDE SEQUENCE</scope>
    <source>
        <strain evidence="1">Tica-EPR-9o50.N</strain>
    </source>
</reference>
<proteinExistence type="predicted"/>
<dbReference type="AlphaFoldDB" id="A0A9J7A136"/>
<evidence type="ECO:0000313" key="1">
    <source>
        <dbReference type="EMBL" id="USF88706.1"/>
    </source>
</evidence>
<keyword evidence="2" id="KW-1185">Reference proteome</keyword>
<dbReference type="Gene3D" id="3.90.190.10">
    <property type="entry name" value="Protein tyrosine phosphatase superfamily"/>
    <property type="match status" value="1"/>
</dbReference>
<name>A0A9J7A136_9GAMM</name>
<sequence>MNRHNDAVLTASDGKSVPQTLTHKTSKLPGRMGYAIAIPDPGRAIPYLQATCGRQINRIAELKIFGFETVIDLGTPEKTARLHQLETEALGMRYISIPIDGLVPSQEQVDDFTQKVIDASKDMLLVYAPSSALLGTMWAAYRINLGAPVEFAINQGKKMGMGPNQEATLRNRLRNK</sequence>
<dbReference type="InterPro" id="IPR029021">
    <property type="entry name" value="Prot-tyrosine_phosphatase-like"/>
</dbReference>
<gene>
    <name evidence="1" type="ORF">L0Y14_05600</name>
</gene>
<organism evidence="1 2">
    <name type="scientific">Candidatus Endoriftia persephonae</name>
    <dbReference type="NCBI Taxonomy" id="393765"/>
    <lineage>
        <taxon>Bacteria</taxon>
        <taxon>Pseudomonadati</taxon>
        <taxon>Pseudomonadota</taxon>
        <taxon>Gammaproteobacteria</taxon>
        <taxon>Chromatiales</taxon>
        <taxon>Sedimenticolaceae</taxon>
        <taxon>Candidatus Endoriftia</taxon>
    </lineage>
</organism>